<evidence type="ECO:0000313" key="1">
    <source>
        <dbReference type="EMBL" id="MBK4347694.1"/>
    </source>
</evidence>
<dbReference type="EMBL" id="JAEPES010000003">
    <property type="protein sequence ID" value="MBK4347694.1"/>
    <property type="molecule type" value="Genomic_DNA"/>
</dbReference>
<comment type="caution">
    <text evidence="1">The sequence shown here is derived from an EMBL/GenBank/DDBJ whole genome shotgun (WGS) entry which is preliminary data.</text>
</comment>
<keyword evidence="2" id="KW-1185">Reference proteome</keyword>
<gene>
    <name evidence="1" type="ORF">IV501_08620</name>
</gene>
<protein>
    <submittedName>
        <fullName evidence="1">Uncharacterized protein</fullName>
    </submittedName>
</protein>
<dbReference type="AlphaFoldDB" id="A0A934SLR6"/>
<sequence>MTFLEFFTSIDDRWPRRLAGMIDRTIDDCEVKYGASTIKNTIAPLVRVLDEAVRDGLITVHPAKHRAKQSLHRNGFRVHPAEDAAPRAHSRSLTCSG</sequence>
<proteinExistence type="predicted"/>
<accession>A0A934SLR6</accession>
<dbReference type="Proteomes" id="UP000636458">
    <property type="component" value="Unassembled WGS sequence"/>
</dbReference>
<evidence type="ECO:0000313" key="2">
    <source>
        <dbReference type="Proteomes" id="UP000636458"/>
    </source>
</evidence>
<reference evidence="1" key="1">
    <citation type="submission" date="2021-01" db="EMBL/GenBank/DDBJ databases">
        <title>Lacisediminihabitans sp. nov. strain G11-30, isolated from Antarctic Soil.</title>
        <authorList>
            <person name="Li J."/>
        </authorList>
    </citation>
    <scope>NUCLEOTIDE SEQUENCE</scope>
    <source>
        <strain evidence="1">G11-30</strain>
    </source>
</reference>
<organism evidence="1 2">
    <name type="scientific">Lacisediminihabitans changchengi</name>
    <dbReference type="NCBI Taxonomy" id="2787634"/>
    <lineage>
        <taxon>Bacteria</taxon>
        <taxon>Bacillati</taxon>
        <taxon>Actinomycetota</taxon>
        <taxon>Actinomycetes</taxon>
        <taxon>Micrococcales</taxon>
        <taxon>Microbacteriaceae</taxon>
        <taxon>Lacisediminihabitans</taxon>
    </lineage>
</organism>
<name>A0A934SLR6_9MICO</name>
<dbReference type="RefSeq" id="WP_200556282.1">
    <property type="nucleotide sequence ID" value="NZ_JAEPES010000003.1"/>
</dbReference>